<keyword evidence="3 5" id="KW-1133">Transmembrane helix</keyword>
<keyword evidence="2 5" id="KW-0812">Transmembrane</keyword>
<dbReference type="PANTHER" id="PTHR37451">
    <property type="entry name" value="MARVEL DOMAIN"/>
    <property type="match status" value="1"/>
</dbReference>
<comment type="subcellular location">
    <subcellularLocation>
        <location evidence="1">Membrane</location>
        <topology evidence="1">Multi-pass membrane protein</topology>
    </subcellularLocation>
</comment>
<evidence type="ECO:0000256" key="4">
    <source>
        <dbReference type="ARBA" id="ARBA00023136"/>
    </source>
</evidence>
<evidence type="ECO:0000256" key="3">
    <source>
        <dbReference type="ARBA" id="ARBA00022989"/>
    </source>
</evidence>
<evidence type="ECO:0000313" key="7">
    <source>
        <dbReference type="EMBL" id="KAK2623540.1"/>
    </source>
</evidence>
<dbReference type="Proteomes" id="UP001285354">
    <property type="component" value="Unassembled WGS sequence"/>
</dbReference>
<evidence type="ECO:0000256" key="1">
    <source>
        <dbReference type="ARBA" id="ARBA00004141"/>
    </source>
</evidence>
<dbReference type="Pfam" id="PF01284">
    <property type="entry name" value="MARVEL"/>
    <property type="match status" value="1"/>
</dbReference>
<keyword evidence="8" id="KW-1185">Reference proteome</keyword>
<organism evidence="7 8">
    <name type="scientific">Diplocarpon rosae</name>
    <dbReference type="NCBI Taxonomy" id="946125"/>
    <lineage>
        <taxon>Eukaryota</taxon>
        <taxon>Fungi</taxon>
        <taxon>Dikarya</taxon>
        <taxon>Ascomycota</taxon>
        <taxon>Pezizomycotina</taxon>
        <taxon>Leotiomycetes</taxon>
        <taxon>Helotiales</taxon>
        <taxon>Drepanopezizaceae</taxon>
        <taxon>Diplocarpon</taxon>
    </lineage>
</organism>
<gene>
    <name evidence="7" type="ORF">QTJ16_007094</name>
</gene>
<evidence type="ECO:0000259" key="6">
    <source>
        <dbReference type="Pfam" id="PF01284"/>
    </source>
</evidence>
<reference evidence="7" key="1">
    <citation type="submission" date="2023-06" db="EMBL/GenBank/DDBJ databases">
        <title>Draft genome of Marssonina rosae.</title>
        <authorList>
            <person name="Cheng Q."/>
        </authorList>
    </citation>
    <scope>NUCLEOTIDE SEQUENCE</scope>
    <source>
        <strain evidence="7">R4</strain>
    </source>
</reference>
<sequence>MAFNYSILLLPIRAAQAVFALIVLGTLAYVNNVPFASSPSWINFLLFCAVWTLLALVYLLLAPIWFPALAHKLAILGVDALTMIFWFAGFVATAVKLDNTDCGSYGPCKATVAGDVFGAFEWVLFAITTALALLEGRSAFGRGSRKNANDVAI</sequence>
<dbReference type="AlphaFoldDB" id="A0AAD9SVQ1"/>
<feature type="domain" description="MARVEL" evidence="6">
    <location>
        <begin position="9"/>
        <end position="131"/>
    </location>
</feature>
<evidence type="ECO:0000256" key="2">
    <source>
        <dbReference type="ARBA" id="ARBA00022692"/>
    </source>
</evidence>
<dbReference type="InterPro" id="IPR008253">
    <property type="entry name" value="Marvel"/>
</dbReference>
<protein>
    <recommendedName>
        <fullName evidence="6">MARVEL domain-containing protein</fullName>
    </recommendedName>
</protein>
<feature type="transmembrane region" description="Helical" evidence="5">
    <location>
        <begin position="73"/>
        <end position="92"/>
    </location>
</feature>
<keyword evidence="4 5" id="KW-0472">Membrane</keyword>
<comment type="caution">
    <text evidence="7">The sequence shown here is derived from an EMBL/GenBank/DDBJ whole genome shotgun (WGS) entry which is preliminary data.</text>
</comment>
<accession>A0AAD9SVQ1</accession>
<proteinExistence type="predicted"/>
<evidence type="ECO:0000256" key="5">
    <source>
        <dbReference type="SAM" id="Phobius"/>
    </source>
</evidence>
<name>A0AAD9SVQ1_9HELO</name>
<feature type="transmembrane region" description="Helical" evidence="5">
    <location>
        <begin position="112"/>
        <end position="134"/>
    </location>
</feature>
<evidence type="ECO:0000313" key="8">
    <source>
        <dbReference type="Proteomes" id="UP001285354"/>
    </source>
</evidence>
<dbReference type="GO" id="GO:0016020">
    <property type="term" value="C:membrane"/>
    <property type="evidence" value="ECO:0007669"/>
    <property type="project" value="UniProtKB-SubCell"/>
</dbReference>
<dbReference type="PANTHER" id="PTHR37451:SF1">
    <property type="entry name" value="MARVEL DOMAIN-CONTAINING PROTEIN"/>
    <property type="match status" value="1"/>
</dbReference>
<feature type="transmembrane region" description="Helical" evidence="5">
    <location>
        <begin position="41"/>
        <end position="61"/>
    </location>
</feature>
<feature type="transmembrane region" description="Helical" evidence="5">
    <location>
        <begin position="7"/>
        <end position="29"/>
    </location>
</feature>
<dbReference type="EMBL" id="JAUBYV010000013">
    <property type="protein sequence ID" value="KAK2623540.1"/>
    <property type="molecule type" value="Genomic_DNA"/>
</dbReference>